<protein>
    <submittedName>
        <fullName evidence="2">Uncharacterized protein</fullName>
    </submittedName>
</protein>
<evidence type="ECO:0000256" key="1">
    <source>
        <dbReference type="SAM" id="MobiDB-lite"/>
    </source>
</evidence>
<dbReference type="EMBL" id="JAJAGQ010000013">
    <property type="protein sequence ID" value="KAJ8546503.1"/>
    <property type="molecule type" value="Genomic_DNA"/>
</dbReference>
<dbReference type="PANTHER" id="PTHR47481">
    <property type="match status" value="1"/>
</dbReference>
<comment type="caution">
    <text evidence="2">The sequence shown here is derived from an EMBL/GenBank/DDBJ whole genome shotgun (WGS) entry which is preliminary data.</text>
</comment>
<keyword evidence="3" id="KW-1185">Reference proteome</keyword>
<accession>A0A9Q1LWY1</accession>
<sequence>MIKKENSDWREAKRKEFSQVSREDFPNVSAYCKRLKELADQLCNVGAPVTNNRLVLQMVDGLSEAYNGVGTLLRQSNLLPPFYQVRSMLTLEEVGLAKKAATGASSVEMMTSSDNSNGFVDNSGQNWNGGGKKGQNRRNNGKNRSGNNGNGRNSGTIGGNSNNNGGEPHGSGPNRPGLYLGLPGSGPGPVAQSRLLPSPLFSRALGLGPNSPLMHWAPDQLRQILRPQCIRLD</sequence>
<dbReference type="Proteomes" id="UP001152561">
    <property type="component" value="Unassembled WGS sequence"/>
</dbReference>
<evidence type="ECO:0000313" key="3">
    <source>
        <dbReference type="Proteomes" id="UP001152561"/>
    </source>
</evidence>
<feature type="compositionally biased region" description="Low complexity" evidence="1">
    <location>
        <begin position="142"/>
        <end position="182"/>
    </location>
</feature>
<dbReference type="Pfam" id="PF14223">
    <property type="entry name" value="Retrotran_gag_2"/>
    <property type="match status" value="1"/>
</dbReference>
<proteinExistence type="predicted"/>
<dbReference type="PANTHER" id="PTHR47481:SF10">
    <property type="entry name" value="COPIA-LIKE POLYPROTEIN_RETROTRANSPOSON"/>
    <property type="match status" value="1"/>
</dbReference>
<dbReference type="OrthoDB" id="1699318at2759"/>
<name>A0A9Q1LWY1_9SOLA</name>
<gene>
    <name evidence="2" type="ORF">K7X08_032380</name>
</gene>
<reference evidence="3" key="1">
    <citation type="journal article" date="2023" name="Proc. Natl. Acad. Sci. U.S.A.">
        <title>Genomic and structural basis for evolution of tropane alkaloid biosynthesis.</title>
        <authorList>
            <person name="Wanga Y.-J."/>
            <person name="Taina T."/>
            <person name="Yua J.-Y."/>
            <person name="Lia J."/>
            <person name="Xua B."/>
            <person name="Chenc J."/>
            <person name="D'Auriad J.C."/>
            <person name="Huanga J.-P."/>
            <person name="Huanga S.-X."/>
        </authorList>
    </citation>
    <scope>NUCLEOTIDE SEQUENCE [LARGE SCALE GENOMIC DNA]</scope>
    <source>
        <strain evidence="3">cv. KIB-2019</strain>
    </source>
</reference>
<feature type="compositionally biased region" description="Polar residues" evidence="1">
    <location>
        <begin position="107"/>
        <end position="120"/>
    </location>
</feature>
<feature type="region of interest" description="Disordered" evidence="1">
    <location>
        <begin position="107"/>
        <end position="194"/>
    </location>
</feature>
<dbReference type="AlphaFoldDB" id="A0A9Q1LWY1"/>
<evidence type="ECO:0000313" key="2">
    <source>
        <dbReference type="EMBL" id="KAJ8546503.1"/>
    </source>
</evidence>
<organism evidence="2 3">
    <name type="scientific">Anisodus acutangulus</name>
    <dbReference type="NCBI Taxonomy" id="402998"/>
    <lineage>
        <taxon>Eukaryota</taxon>
        <taxon>Viridiplantae</taxon>
        <taxon>Streptophyta</taxon>
        <taxon>Embryophyta</taxon>
        <taxon>Tracheophyta</taxon>
        <taxon>Spermatophyta</taxon>
        <taxon>Magnoliopsida</taxon>
        <taxon>eudicotyledons</taxon>
        <taxon>Gunneridae</taxon>
        <taxon>Pentapetalae</taxon>
        <taxon>asterids</taxon>
        <taxon>lamiids</taxon>
        <taxon>Solanales</taxon>
        <taxon>Solanaceae</taxon>
        <taxon>Solanoideae</taxon>
        <taxon>Hyoscyameae</taxon>
        <taxon>Anisodus</taxon>
    </lineage>
</organism>